<protein>
    <submittedName>
        <fullName evidence="4">Uncharacterized protein</fullName>
    </submittedName>
</protein>
<evidence type="ECO:0000256" key="2">
    <source>
        <dbReference type="ARBA" id="ARBA00022737"/>
    </source>
</evidence>
<evidence type="ECO:0000313" key="4">
    <source>
        <dbReference type="EMBL" id="KAK6194805.1"/>
    </source>
</evidence>
<accession>A0AAN8KAB1</accession>
<sequence length="401" mass="44839">MAEQYVNDHGSGPPSSGTLAEHYVKTEVNENGSGPPSSGTTPASHDSPEDSSAGSSMDDVAEQRLYVISRSGSGEAMYLVLNDDLTDFVSYKVKIEHWTQIKDLVDFGVAVVRNNVYIIGGYDRGKAKHTNKVHRYDVSELRWSECSPMHYGRSKFGVGVVDDCIYISGGERNGGKVTGSCEMYNMNTGVWMKAGMLISPRFNHSCTVDGNEVYCAGGFHGNQSNSNLWVYEEYKWSELDQDYPHKLPVPLDRFCAITVGGTFYFIGGVSGRVSTRTGKARFFTQSDMFSYTSSISIDQDITEASDMLSPWNYRLPSLIHARHSAGAVLIGKKIYVIGGSNLETEQSVRMVECFDLKRRRWKEDFRFRKGDVSNVACAILKVPNIPESERRLTHKLKWVMW</sequence>
<evidence type="ECO:0000313" key="5">
    <source>
        <dbReference type="Proteomes" id="UP001347796"/>
    </source>
</evidence>
<proteinExistence type="predicted"/>
<dbReference type="Pfam" id="PF24681">
    <property type="entry name" value="Kelch_KLHDC2_KLHL20_DRC7"/>
    <property type="match status" value="1"/>
</dbReference>
<organism evidence="4 5">
    <name type="scientific">Patella caerulea</name>
    <name type="common">Rayed Mediterranean limpet</name>
    <dbReference type="NCBI Taxonomy" id="87958"/>
    <lineage>
        <taxon>Eukaryota</taxon>
        <taxon>Metazoa</taxon>
        <taxon>Spiralia</taxon>
        <taxon>Lophotrochozoa</taxon>
        <taxon>Mollusca</taxon>
        <taxon>Gastropoda</taxon>
        <taxon>Patellogastropoda</taxon>
        <taxon>Patelloidea</taxon>
        <taxon>Patellidae</taxon>
        <taxon>Patella</taxon>
    </lineage>
</organism>
<dbReference type="PANTHER" id="PTHR45632">
    <property type="entry name" value="LD33804P"/>
    <property type="match status" value="1"/>
</dbReference>
<dbReference type="InterPro" id="IPR006652">
    <property type="entry name" value="Kelch_1"/>
</dbReference>
<keyword evidence="5" id="KW-1185">Reference proteome</keyword>
<comment type="caution">
    <text evidence="4">The sequence shown here is derived from an EMBL/GenBank/DDBJ whole genome shotgun (WGS) entry which is preliminary data.</text>
</comment>
<dbReference type="SUPFAM" id="SSF117281">
    <property type="entry name" value="Kelch motif"/>
    <property type="match status" value="2"/>
</dbReference>
<dbReference type="Proteomes" id="UP001347796">
    <property type="component" value="Unassembled WGS sequence"/>
</dbReference>
<dbReference type="SMART" id="SM00612">
    <property type="entry name" value="Kelch"/>
    <property type="match status" value="4"/>
</dbReference>
<evidence type="ECO:0000256" key="1">
    <source>
        <dbReference type="ARBA" id="ARBA00022441"/>
    </source>
</evidence>
<keyword evidence="1" id="KW-0880">Kelch repeat</keyword>
<gene>
    <name evidence="4" type="ORF">SNE40_000359</name>
</gene>
<feature type="region of interest" description="Disordered" evidence="3">
    <location>
        <begin position="1"/>
        <end position="58"/>
    </location>
</feature>
<feature type="compositionally biased region" description="Low complexity" evidence="3">
    <location>
        <begin position="32"/>
        <end position="42"/>
    </location>
</feature>
<dbReference type="EMBL" id="JAZGQO010000001">
    <property type="protein sequence ID" value="KAK6194805.1"/>
    <property type="molecule type" value="Genomic_DNA"/>
</dbReference>
<dbReference type="PANTHER" id="PTHR45632:SF3">
    <property type="entry name" value="KELCH-LIKE PROTEIN 32"/>
    <property type="match status" value="1"/>
</dbReference>
<dbReference type="AlphaFoldDB" id="A0AAN8KAB1"/>
<dbReference type="Pfam" id="PF01344">
    <property type="entry name" value="Kelch_1"/>
    <property type="match status" value="1"/>
</dbReference>
<dbReference type="InterPro" id="IPR015915">
    <property type="entry name" value="Kelch-typ_b-propeller"/>
</dbReference>
<evidence type="ECO:0000256" key="3">
    <source>
        <dbReference type="SAM" id="MobiDB-lite"/>
    </source>
</evidence>
<dbReference type="Gene3D" id="2.120.10.80">
    <property type="entry name" value="Kelch-type beta propeller"/>
    <property type="match status" value="2"/>
</dbReference>
<keyword evidence="2" id="KW-0677">Repeat</keyword>
<reference evidence="4 5" key="1">
    <citation type="submission" date="2024-01" db="EMBL/GenBank/DDBJ databases">
        <title>The genome of the rayed Mediterranean limpet Patella caerulea (Linnaeus, 1758).</title>
        <authorList>
            <person name="Anh-Thu Weber A."/>
            <person name="Halstead-Nussloch G."/>
        </authorList>
    </citation>
    <scope>NUCLEOTIDE SEQUENCE [LARGE SCALE GENOMIC DNA]</scope>
    <source>
        <strain evidence="4">AATW-2023a</strain>
        <tissue evidence="4">Whole specimen</tissue>
    </source>
</reference>
<name>A0AAN8KAB1_PATCE</name>